<keyword evidence="5" id="KW-1185">Reference proteome</keyword>
<evidence type="ECO:0000256" key="2">
    <source>
        <dbReference type="ARBA" id="ARBA00022737"/>
    </source>
</evidence>
<evidence type="ECO:0000313" key="5">
    <source>
        <dbReference type="Proteomes" id="UP000192578"/>
    </source>
</evidence>
<dbReference type="PANTHER" id="PTHR10502">
    <property type="entry name" value="ANNEXIN"/>
    <property type="match status" value="1"/>
</dbReference>
<dbReference type="GO" id="GO:0001786">
    <property type="term" value="F:phosphatidylserine binding"/>
    <property type="evidence" value="ECO:0007669"/>
    <property type="project" value="TreeGrafter"/>
</dbReference>
<evidence type="ECO:0000313" key="4">
    <source>
        <dbReference type="EMBL" id="OQV15128.1"/>
    </source>
</evidence>
<dbReference type="PRINTS" id="PR00196">
    <property type="entry name" value="ANNEXIN"/>
</dbReference>
<keyword evidence="2" id="KW-0677">Repeat</keyword>
<dbReference type="FunFam" id="1.10.220.10:FF:000001">
    <property type="entry name" value="Annexin"/>
    <property type="match status" value="1"/>
</dbReference>
<dbReference type="Pfam" id="PF00191">
    <property type="entry name" value="Annexin"/>
    <property type="match status" value="3"/>
</dbReference>
<keyword evidence="3" id="KW-0041">Annexin</keyword>
<accession>A0A1W0WIS8</accession>
<dbReference type="PANTHER" id="PTHR10502:SF243">
    <property type="entry name" value="ANNEXIN"/>
    <property type="match status" value="1"/>
</dbReference>
<dbReference type="SUPFAM" id="SSF47874">
    <property type="entry name" value="Annexin"/>
    <property type="match status" value="1"/>
</dbReference>
<protein>
    <submittedName>
        <fullName evidence="4">Annexin B10</fullName>
    </submittedName>
</protein>
<dbReference type="GO" id="GO:0005509">
    <property type="term" value="F:calcium ion binding"/>
    <property type="evidence" value="ECO:0007669"/>
    <property type="project" value="InterPro"/>
</dbReference>
<dbReference type="GO" id="GO:0012506">
    <property type="term" value="C:vesicle membrane"/>
    <property type="evidence" value="ECO:0007669"/>
    <property type="project" value="TreeGrafter"/>
</dbReference>
<comment type="similarity">
    <text evidence="1">Belongs to the annexin family.</text>
</comment>
<dbReference type="EMBL" id="MTYJ01000093">
    <property type="protein sequence ID" value="OQV15128.1"/>
    <property type="molecule type" value="Genomic_DNA"/>
</dbReference>
<gene>
    <name evidence="4" type="ORF">BV898_10643</name>
</gene>
<name>A0A1W0WIS8_HYPEX</name>
<evidence type="ECO:0000256" key="1">
    <source>
        <dbReference type="ARBA" id="ARBA00007831"/>
    </source>
</evidence>
<proteinExistence type="inferred from homology"/>
<evidence type="ECO:0000256" key="3">
    <source>
        <dbReference type="ARBA" id="ARBA00023216"/>
    </source>
</evidence>
<dbReference type="OrthoDB" id="37886at2759"/>
<dbReference type="Gene3D" id="1.10.220.10">
    <property type="entry name" value="Annexin"/>
    <property type="match status" value="3"/>
</dbReference>
<comment type="caution">
    <text evidence="4">The sequence shown here is derived from an EMBL/GenBank/DDBJ whole genome shotgun (WGS) entry which is preliminary data.</text>
</comment>
<dbReference type="SMART" id="SM00335">
    <property type="entry name" value="ANX"/>
    <property type="match status" value="3"/>
</dbReference>
<dbReference type="GO" id="GO:0005886">
    <property type="term" value="C:plasma membrane"/>
    <property type="evidence" value="ECO:0007669"/>
    <property type="project" value="TreeGrafter"/>
</dbReference>
<dbReference type="InterPro" id="IPR018502">
    <property type="entry name" value="Annexin_repeat"/>
</dbReference>
<dbReference type="GO" id="GO:0005544">
    <property type="term" value="F:calcium-dependent phospholipid binding"/>
    <property type="evidence" value="ECO:0007669"/>
    <property type="project" value="InterPro"/>
</dbReference>
<dbReference type="PROSITE" id="PS51897">
    <property type="entry name" value="ANNEXIN_2"/>
    <property type="match status" value="3"/>
</dbReference>
<organism evidence="4 5">
    <name type="scientific">Hypsibius exemplaris</name>
    <name type="common">Freshwater tardigrade</name>
    <dbReference type="NCBI Taxonomy" id="2072580"/>
    <lineage>
        <taxon>Eukaryota</taxon>
        <taxon>Metazoa</taxon>
        <taxon>Ecdysozoa</taxon>
        <taxon>Tardigrada</taxon>
        <taxon>Eutardigrada</taxon>
        <taxon>Parachela</taxon>
        <taxon>Hypsibioidea</taxon>
        <taxon>Hypsibiidae</taxon>
        <taxon>Hypsibius</taxon>
    </lineage>
</organism>
<dbReference type="AlphaFoldDB" id="A0A1W0WIS8"/>
<dbReference type="GO" id="GO:0005737">
    <property type="term" value="C:cytoplasm"/>
    <property type="evidence" value="ECO:0007669"/>
    <property type="project" value="TreeGrafter"/>
</dbReference>
<dbReference type="InterPro" id="IPR001464">
    <property type="entry name" value="Annexin"/>
</dbReference>
<dbReference type="InterPro" id="IPR037104">
    <property type="entry name" value="Annexin_sf"/>
</dbReference>
<dbReference type="GO" id="GO:0005634">
    <property type="term" value="C:nucleus"/>
    <property type="evidence" value="ECO:0007669"/>
    <property type="project" value="TreeGrafter"/>
</dbReference>
<reference evidence="5" key="1">
    <citation type="submission" date="2017-01" db="EMBL/GenBank/DDBJ databases">
        <title>Comparative genomics of anhydrobiosis in the tardigrade Hypsibius dujardini.</title>
        <authorList>
            <person name="Yoshida Y."/>
            <person name="Koutsovoulos G."/>
            <person name="Laetsch D."/>
            <person name="Stevens L."/>
            <person name="Kumar S."/>
            <person name="Horikawa D."/>
            <person name="Ishino K."/>
            <person name="Komine S."/>
            <person name="Tomita M."/>
            <person name="Blaxter M."/>
            <person name="Arakawa K."/>
        </authorList>
    </citation>
    <scope>NUCLEOTIDE SEQUENCE [LARGE SCALE GENOMIC DNA]</scope>
    <source>
        <strain evidence="5">Z151</strain>
    </source>
</reference>
<dbReference type="Proteomes" id="UP000192578">
    <property type="component" value="Unassembled WGS sequence"/>
</dbReference>
<sequence>MPRRKPKEAVDLFVEPKVLDAPVVRDLVPFDARLDADQLQMALQGINQGSNELEIIELITHRSNRQRQDIAAVFAAVYDQDLVDYLKVALGLHMENVITALFLLPDVYDAVALHEALEGELADEATLVEIVCTRSNAELLALRDAYTTLYQRDLVSDFHCKSDGDFRRLLMSIILGIRDEDPDETIDPIQLRDQARMEAQLLFEPISEKLSAVQFSSTFVLMFSNPSHLQLRYTFREFEKIVKMETEKVISRFVTSNVAYPLLALVRIAKNKNAYFADLLFQALQNSAVDEKRLIRLIVSRSEKDLGNIKTEFQNAYRISMDTAISGDNSYSYRSVLSALIRD</sequence>